<dbReference type="SUPFAM" id="SSF159594">
    <property type="entry name" value="XCC0632-like"/>
    <property type="match status" value="1"/>
</dbReference>
<sequence length="227" mass="25201">MNRKPSSISYPTLAAALLLVAGMALLAACGGKPTAYVQNYIFAYPPPAPQKIERLPVGIKVQRFEALPQFSSQRMFYIPGNYRMDHYVDRRWQGYPSDMVAGLLARDMAASHMFAAVFGPVSPQTPRFDLTGGLVQCWEDDRAGGPEAVLEVEIALLDIQQGQTIKRVLFQKRYKATQKMAAKTAESLAQAMSQAVARISPQVSLDVYQAVQQRLREGEPPLKKPMR</sequence>
<dbReference type="Proteomes" id="UP001366166">
    <property type="component" value="Chromosome"/>
</dbReference>
<evidence type="ECO:0000313" key="3">
    <source>
        <dbReference type="Proteomes" id="UP001366166"/>
    </source>
</evidence>
<dbReference type="RefSeq" id="WP_338605002.1">
    <property type="nucleotide sequence ID" value="NZ_AP028679.1"/>
</dbReference>
<organism evidence="2 3">
    <name type="scientific">Desulfoferula mesophila</name>
    <dbReference type="NCBI Taxonomy" id="3058419"/>
    <lineage>
        <taxon>Bacteria</taxon>
        <taxon>Pseudomonadati</taxon>
        <taxon>Thermodesulfobacteriota</taxon>
        <taxon>Desulfarculia</taxon>
        <taxon>Desulfarculales</taxon>
        <taxon>Desulfarculaceae</taxon>
        <taxon>Desulfoferula</taxon>
    </lineage>
</organism>
<evidence type="ECO:0000313" key="2">
    <source>
        <dbReference type="EMBL" id="BEQ13363.1"/>
    </source>
</evidence>
<dbReference type="KEGG" id="dmp:FAK_04290"/>
<dbReference type="EMBL" id="AP028679">
    <property type="protein sequence ID" value="BEQ13363.1"/>
    <property type="molecule type" value="Genomic_DNA"/>
</dbReference>
<accession>A0AAU9EU94</accession>
<dbReference type="Pfam" id="PF03886">
    <property type="entry name" value="ABC_trans_aux"/>
    <property type="match status" value="1"/>
</dbReference>
<keyword evidence="3" id="KW-1185">Reference proteome</keyword>
<proteinExistence type="predicted"/>
<reference evidence="3" key="1">
    <citation type="journal article" date="2023" name="Arch. Microbiol.">
        <title>Desulfoferula mesophilus gen. nov. sp. nov., a mesophilic sulfate-reducing bacterium isolated from a brackish lake sediment.</title>
        <authorList>
            <person name="Watanabe T."/>
            <person name="Yabe T."/>
            <person name="Tsuji J.M."/>
            <person name="Fukui M."/>
        </authorList>
    </citation>
    <scope>NUCLEOTIDE SEQUENCE [LARGE SCALE GENOMIC DNA]</scope>
    <source>
        <strain evidence="3">12FAK</strain>
    </source>
</reference>
<dbReference type="Gene3D" id="3.40.50.10610">
    <property type="entry name" value="ABC-type transport auxiliary lipoprotein component"/>
    <property type="match status" value="1"/>
</dbReference>
<protein>
    <recommendedName>
        <fullName evidence="1">ABC-type transport auxiliary lipoprotein component domain-containing protein</fullName>
    </recommendedName>
</protein>
<dbReference type="InterPro" id="IPR005586">
    <property type="entry name" value="ABC_trans_aux"/>
</dbReference>
<evidence type="ECO:0000259" key="1">
    <source>
        <dbReference type="Pfam" id="PF03886"/>
    </source>
</evidence>
<gene>
    <name evidence="2" type="ORF">FAK_04290</name>
</gene>
<name>A0AAU9EU94_9BACT</name>
<dbReference type="PROSITE" id="PS51257">
    <property type="entry name" value="PROKAR_LIPOPROTEIN"/>
    <property type="match status" value="1"/>
</dbReference>
<feature type="domain" description="ABC-type transport auxiliary lipoprotein component" evidence="1">
    <location>
        <begin position="45"/>
        <end position="203"/>
    </location>
</feature>
<dbReference type="AlphaFoldDB" id="A0AAU9EU94"/>